<evidence type="ECO:0000256" key="16">
    <source>
        <dbReference type="ARBA" id="ARBA00023209"/>
    </source>
</evidence>
<keyword evidence="8" id="KW-1003">Cell membrane</keyword>
<feature type="transmembrane region" description="Helical" evidence="19">
    <location>
        <begin position="106"/>
        <end position="122"/>
    </location>
</feature>
<comment type="pathway">
    <text evidence="4">Lipid metabolism.</text>
</comment>
<dbReference type="PANTHER" id="PTHR46382">
    <property type="entry name" value="PHOSPHATIDATE CYTIDYLYLTRANSFERASE"/>
    <property type="match status" value="1"/>
</dbReference>
<dbReference type="EC" id="2.7.7.41" evidence="6 18"/>
<comment type="pathway">
    <text evidence="3 18">Phospholipid metabolism; CDP-diacylglycerol biosynthesis; CDP-diacylglycerol from sn-glycerol 3-phosphate: step 3/3.</text>
</comment>
<evidence type="ECO:0000256" key="1">
    <source>
        <dbReference type="ARBA" id="ARBA00001698"/>
    </source>
</evidence>
<feature type="transmembrane region" description="Helical" evidence="19">
    <location>
        <begin position="128"/>
        <end position="148"/>
    </location>
</feature>
<evidence type="ECO:0000256" key="10">
    <source>
        <dbReference type="ARBA" id="ARBA00022679"/>
    </source>
</evidence>
<evidence type="ECO:0000256" key="2">
    <source>
        <dbReference type="ARBA" id="ARBA00004651"/>
    </source>
</evidence>
<evidence type="ECO:0000313" key="21">
    <source>
        <dbReference type="Proteomes" id="UP000297741"/>
    </source>
</evidence>
<sequence length="266" mass="27944">MTEAIARWGDLKKRAISAAFMLAVGAGELWLGGTPFSLLVIALTGVMFWELANMTAPGRRRTPLAMGLFAAACLAGAELFRDDLATTLLILPGLALALSPRRDRQIATVYGIAIMVAGYGLIELRTPGMPAILWLVAIVIVSDVMGYFVGRIVGGPKFWPAISPKKTWSGTVAGWVGAIGVSLIFVATGHAPWMAVALAPFVAFAGQLGDIVESWIKRRSGVKDSSTLIPGHGGFLDRFDALIGAVGLVMLLGLFTSLPMPGPLGG</sequence>
<feature type="transmembrane region" description="Helical" evidence="19">
    <location>
        <begin position="193"/>
        <end position="212"/>
    </location>
</feature>
<protein>
    <recommendedName>
        <fullName evidence="7 18">Phosphatidate cytidylyltransferase</fullName>
        <ecNumber evidence="6 18">2.7.7.41</ecNumber>
    </recommendedName>
</protein>
<dbReference type="PANTHER" id="PTHR46382:SF1">
    <property type="entry name" value="PHOSPHATIDATE CYTIDYLYLTRANSFERASE"/>
    <property type="match status" value="1"/>
</dbReference>
<evidence type="ECO:0000256" key="8">
    <source>
        <dbReference type="ARBA" id="ARBA00022475"/>
    </source>
</evidence>
<evidence type="ECO:0000256" key="15">
    <source>
        <dbReference type="ARBA" id="ARBA00023136"/>
    </source>
</evidence>
<comment type="caution">
    <text evidence="20">The sequence shown here is derived from an EMBL/GenBank/DDBJ whole genome shotgun (WGS) entry which is preliminary data.</text>
</comment>
<keyword evidence="11 18" id="KW-0812">Transmembrane</keyword>
<keyword evidence="15 19" id="KW-0472">Membrane</keyword>
<keyword evidence="16" id="KW-0594">Phospholipid biosynthesis</keyword>
<evidence type="ECO:0000256" key="13">
    <source>
        <dbReference type="ARBA" id="ARBA00022989"/>
    </source>
</evidence>
<comment type="subcellular location">
    <subcellularLocation>
        <location evidence="2">Cell membrane</location>
        <topology evidence="2">Multi-pass membrane protein</topology>
    </subcellularLocation>
</comment>
<feature type="transmembrane region" description="Helical" evidence="19">
    <location>
        <begin position="29"/>
        <end position="49"/>
    </location>
</feature>
<evidence type="ECO:0000256" key="19">
    <source>
        <dbReference type="SAM" id="Phobius"/>
    </source>
</evidence>
<evidence type="ECO:0000256" key="18">
    <source>
        <dbReference type="RuleBase" id="RU003938"/>
    </source>
</evidence>
<evidence type="ECO:0000256" key="9">
    <source>
        <dbReference type="ARBA" id="ARBA00022516"/>
    </source>
</evidence>
<evidence type="ECO:0000313" key="20">
    <source>
        <dbReference type="EMBL" id="TGD45226.1"/>
    </source>
</evidence>
<evidence type="ECO:0000256" key="12">
    <source>
        <dbReference type="ARBA" id="ARBA00022695"/>
    </source>
</evidence>
<reference evidence="20 21" key="1">
    <citation type="submission" date="2018-11" db="EMBL/GenBank/DDBJ databases">
        <title>Tabrizicola sp. isolated from sediment of alpine lake.</title>
        <authorList>
            <person name="Liu Z."/>
        </authorList>
    </citation>
    <scope>NUCLEOTIDE SEQUENCE [LARGE SCALE GENOMIC DNA]</scope>
    <source>
        <strain evidence="20 21">DRYC-M-16</strain>
    </source>
</reference>
<evidence type="ECO:0000256" key="17">
    <source>
        <dbReference type="ARBA" id="ARBA00023264"/>
    </source>
</evidence>
<dbReference type="InterPro" id="IPR000374">
    <property type="entry name" value="PC_trans"/>
</dbReference>
<evidence type="ECO:0000256" key="6">
    <source>
        <dbReference type="ARBA" id="ARBA00012487"/>
    </source>
</evidence>
<dbReference type="EMBL" id="RPEM01000001">
    <property type="protein sequence ID" value="TGD45226.1"/>
    <property type="molecule type" value="Genomic_DNA"/>
</dbReference>
<proteinExistence type="inferred from homology"/>
<dbReference type="Pfam" id="PF01148">
    <property type="entry name" value="CTP_transf_1"/>
    <property type="match status" value="1"/>
</dbReference>
<keyword evidence="12 18" id="KW-0548">Nucleotidyltransferase</keyword>
<dbReference type="GO" id="GO:0016779">
    <property type="term" value="F:nucleotidyltransferase activity"/>
    <property type="evidence" value="ECO:0007669"/>
    <property type="project" value="UniProtKB-KW"/>
</dbReference>
<evidence type="ECO:0000256" key="3">
    <source>
        <dbReference type="ARBA" id="ARBA00005119"/>
    </source>
</evidence>
<dbReference type="RefSeq" id="WP_135428604.1">
    <property type="nucleotide sequence ID" value="NZ_RPEM01000001.1"/>
</dbReference>
<organism evidence="20 21">
    <name type="scientific">Pseudotabrizicola sediminis</name>
    <dbReference type="NCBI Taxonomy" id="2486418"/>
    <lineage>
        <taxon>Bacteria</taxon>
        <taxon>Pseudomonadati</taxon>
        <taxon>Pseudomonadota</taxon>
        <taxon>Alphaproteobacteria</taxon>
        <taxon>Rhodobacterales</taxon>
        <taxon>Paracoccaceae</taxon>
        <taxon>Pseudotabrizicola</taxon>
    </lineage>
</organism>
<evidence type="ECO:0000256" key="4">
    <source>
        <dbReference type="ARBA" id="ARBA00005189"/>
    </source>
</evidence>
<evidence type="ECO:0000256" key="5">
    <source>
        <dbReference type="ARBA" id="ARBA00010185"/>
    </source>
</evidence>
<feature type="transmembrane region" description="Helical" evidence="19">
    <location>
        <begin position="241"/>
        <end position="260"/>
    </location>
</feature>
<keyword evidence="9" id="KW-0444">Lipid biosynthesis</keyword>
<feature type="transmembrane region" description="Helical" evidence="19">
    <location>
        <begin position="168"/>
        <end position="187"/>
    </location>
</feature>
<comment type="catalytic activity">
    <reaction evidence="1 18">
        <text>a 1,2-diacyl-sn-glycero-3-phosphate + CTP + H(+) = a CDP-1,2-diacyl-sn-glycerol + diphosphate</text>
        <dbReference type="Rhea" id="RHEA:16229"/>
        <dbReference type="ChEBI" id="CHEBI:15378"/>
        <dbReference type="ChEBI" id="CHEBI:33019"/>
        <dbReference type="ChEBI" id="CHEBI:37563"/>
        <dbReference type="ChEBI" id="CHEBI:58332"/>
        <dbReference type="ChEBI" id="CHEBI:58608"/>
        <dbReference type="EC" id="2.7.7.41"/>
    </reaction>
</comment>
<name>A0ABY2KUV5_9RHOB</name>
<evidence type="ECO:0000256" key="7">
    <source>
        <dbReference type="ARBA" id="ARBA00019373"/>
    </source>
</evidence>
<keyword evidence="17" id="KW-1208">Phospholipid metabolism</keyword>
<accession>A0ABY2KUV5</accession>
<evidence type="ECO:0000256" key="11">
    <source>
        <dbReference type="ARBA" id="ARBA00022692"/>
    </source>
</evidence>
<keyword evidence="14" id="KW-0443">Lipid metabolism</keyword>
<keyword evidence="13 19" id="KW-1133">Transmembrane helix</keyword>
<evidence type="ECO:0000256" key="14">
    <source>
        <dbReference type="ARBA" id="ARBA00023098"/>
    </source>
</evidence>
<keyword evidence="10 18" id="KW-0808">Transferase</keyword>
<gene>
    <name evidence="20" type="ORF">EEB11_01280</name>
</gene>
<dbReference type="Proteomes" id="UP000297741">
    <property type="component" value="Unassembled WGS sequence"/>
</dbReference>
<dbReference type="PROSITE" id="PS01315">
    <property type="entry name" value="CDS"/>
    <property type="match status" value="1"/>
</dbReference>
<keyword evidence="21" id="KW-1185">Reference proteome</keyword>
<comment type="similarity">
    <text evidence="5 18">Belongs to the CDS family.</text>
</comment>